<dbReference type="AlphaFoldDB" id="A0A5B8S7X5"/>
<keyword evidence="2" id="KW-1185">Reference proteome</keyword>
<proteinExistence type="predicted"/>
<organism evidence="1 2">
    <name type="scientific">Novosphingobium ginsenosidimutans</name>
    <dbReference type="NCBI Taxonomy" id="1176536"/>
    <lineage>
        <taxon>Bacteria</taxon>
        <taxon>Pseudomonadati</taxon>
        <taxon>Pseudomonadota</taxon>
        <taxon>Alphaproteobacteria</taxon>
        <taxon>Sphingomonadales</taxon>
        <taxon>Sphingomonadaceae</taxon>
        <taxon>Novosphingobium</taxon>
    </lineage>
</organism>
<sequence length="163" mass="16632">MGESAATVNYLEDSASLVGCKAQADAEALGGKVLTVIDGITLVSVPNGASTVSVSSDAKVAGTDYNATAEIPCAGFRGQPMGKCQAGVKRNGEGGVTTVEVQWPGGGSRALFFDQQGKFISADTNQADGSAAYKTVSKRDGDLTTISIGPERYEILDAFIMGG</sequence>
<dbReference type="EMBL" id="CP042345">
    <property type="protein sequence ID" value="QEA17513.1"/>
    <property type="molecule type" value="Genomic_DNA"/>
</dbReference>
<dbReference type="KEGG" id="ngf:FRF71_07805"/>
<dbReference type="OrthoDB" id="9809132at2"/>
<reference evidence="1 2" key="1">
    <citation type="journal article" date="2013" name="J. Microbiol. Biotechnol.">
        <title>Novosphingobium ginsenosidimutans sp. nov., with the ability to convert ginsenoside.</title>
        <authorList>
            <person name="Kim J.K."/>
            <person name="He D."/>
            <person name="Liu Q.M."/>
            <person name="Park H.Y."/>
            <person name="Jung M.S."/>
            <person name="Yoon M.H."/>
            <person name="Kim S.C."/>
            <person name="Im W.T."/>
        </authorList>
    </citation>
    <scope>NUCLEOTIDE SEQUENCE [LARGE SCALE GENOMIC DNA]</scope>
    <source>
        <strain evidence="1 2">FW-6</strain>
    </source>
</reference>
<dbReference type="Proteomes" id="UP000321172">
    <property type="component" value="Chromosome"/>
</dbReference>
<name>A0A5B8S7X5_9SPHN</name>
<evidence type="ECO:0000313" key="1">
    <source>
        <dbReference type="EMBL" id="QEA17513.1"/>
    </source>
</evidence>
<evidence type="ECO:0000313" key="2">
    <source>
        <dbReference type="Proteomes" id="UP000321172"/>
    </source>
</evidence>
<gene>
    <name evidence="1" type="ORF">FRF71_07805</name>
</gene>
<protein>
    <submittedName>
        <fullName evidence="1">Uncharacterized protein</fullName>
    </submittedName>
</protein>
<accession>A0A5B8S7X5</accession>